<sequence>MLVFPRLRPTHSFRCNLSQNKALLPIAFLGFWVSFESLVDHKSEPLLDAHIHLAFTEAIKLLAALGLCLARRKYFRSDYSPSFDASGPGHDSDGDQLLNDISLSLEDSHESLTPGNIRLNEQTQLYPRLRSVWLNLGGVRSSLSILVISALYSLRAYVISKSREYIDPLGQYLVIPAASLCSLFVLRAFFCRTYATQLWHAALLQFCGLFIARSGFISDSSNLPYLSLLASALSISFADSLTDIIYKSHHPSSFDVINLFIFSFGCLTHVSLYIVNVTLLGTSNHDYESHFNLIALVSCLLEAGRDVSALYVIYYYDVILESVMTSLGSTVVLLFLTAGFLKESGVFIGCLVALTAVGIYVTSIRRSTEEHVRSECVTRPRDTVLFAVMLIGSLIFVTFTIMHKNAWITRTPEITCHRRPLLSHAHGKTLEDYHHFDNVLLVVFFSHARYGANLEYHQELYSDYFPNILYIGPATREDAGFNHSYDIFVDSYHSDEDLTDPSFYKMAGRMAHHMLYTALQEYDCYDGYLWVPFDTLLNIPRLEKFNQELFWYHSPWGSSVFNPAQTNSQYSMNVSLHAPPANVSPDPSINLTETWRGWGLDWWWGDPHVGVGVCMEAFQKVPVELRERLATFTNGKTRLIGGSADTMYIPGRHRKLFMEVLGLFLETTCFLEIAAPTTLHLVAPRNEPILFVDHWWIYRPPFNASFVRQKWAEGYEVDTFHTFHWGEREGDDVWRGNYANVADVRRLLSESAERQQIHFPIRTETLAG</sequence>
<dbReference type="AlphaFoldDB" id="A0A1J8Q6Q2"/>
<evidence type="ECO:0000256" key="1">
    <source>
        <dbReference type="SAM" id="Phobius"/>
    </source>
</evidence>
<proteinExistence type="predicted"/>
<dbReference type="PANTHER" id="PTHR31362:SF0">
    <property type="entry name" value="EXOSTOSIN DOMAIN-CONTAINING PROTEIN-RELATED"/>
    <property type="match status" value="1"/>
</dbReference>
<evidence type="ECO:0000313" key="3">
    <source>
        <dbReference type="Proteomes" id="UP000183567"/>
    </source>
</evidence>
<feature type="transmembrane region" description="Helical" evidence="1">
    <location>
        <begin position="198"/>
        <end position="217"/>
    </location>
</feature>
<feature type="transmembrane region" description="Helical" evidence="1">
    <location>
        <begin position="132"/>
        <end position="152"/>
    </location>
</feature>
<feature type="transmembrane region" description="Helical" evidence="1">
    <location>
        <begin position="172"/>
        <end position="191"/>
    </location>
</feature>
<organism evidence="2 3">
    <name type="scientific">Rhizopogon vesiculosus</name>
    <dbReference type="NCBI Taxonomy" id="180088"/>
    <lineage>
        <taxon>Eukaryota</taxon>
        <taxon>Fungi</taxon>
        <taxon>Dikarya</taxon>
        <taxon>Basidiomycota</taxon>
        <taxon>Agaricomycotina</taxon>
        <taxon>Agaricomycetes</taxon>
        <taxon>Agaricomycetidae</taxon>
        <taxon>Boletales</taxon>
        <taxon>Suillineae</taxon>
        <taxon>Rhizopogonaceae</taxon>
        <taxon>Rhizopogon</taxon>
    </lineage>
</organism>
<dbReference type="PANTHER" id="PTHR31362">
    <property type="entry name" value="GLYCOSYLTRANSFERASE STELLO1-RELATED"/>
    <property type="match status" value="1"/>
</dbReference>
<dbReference type="Proteomes" id="UP000183567">
    <property type="component" value="Unassembled WGS sequence"/>
</dbReference>
<keyword evidence="3" id="KW-1185">Reference proteome</keyword>
<comment type="caution">
    <text evidence="2">The sequence shown here is derived from an EMBL/GenBank/DDBJ whole genome shotgun (WGS) entry which is preliminary data.</text>
</comment>
<protein>
    <submittedName>
        <fullName evidence="2">Uncharacterized protein</fullName>
    </submittedName>
</protein>
<feature type="transmembrane region" description="Helical" evidence="1">
    <location>
        <begin position="346"/>
        <end position="363"/>
    </location>
</feature>
<dbReference type="STRING" id="180088.A0A1J8Q6Q2"/>
<dbReference type="InterPro" id="IPR005049">
    <property type="entry name" value="STL-like"/>
</dbReference>
<feature type="transmembrane region" description="Helical" evidence="1">
    <location>
        <begin position="323"/>
        <end position="340"/>
    </location>
</feature>
<name>A0A1J8Q6Q2_9AGAM</name>
<feature type="transmembrane region" description="Helical" evidence="1">
    <location>
        <begin position="384"/>
        <end position="402"/>
    </location>
</feature>
<feature type="transmembrane region" description="Helical" evidence="1">
    <location>
        <begin position="21"/>
        <end position="39"/>
    </location>
</feature>
<accession>A0A1J8Q6Q2</accession>
<feature type="transmembrane region" description="Helical" evidence="1">
    <location>
        <begin position="258"/>
        <end position="281"/>
    </location>
</feature>
<dbReference type="EMBL" id="LVVM01005957">
    <property type="protein sequence ID" value="OJA09329.1"/>
    <property type="molecule type" value="Genomic_DNA"/>
</dbReference>
<keyword evidence="1" id="KW-0472">Membrane</keyword>
<dbReference type="OrthoDB" id="408493at2759"/>
<reference evidence="2 3" key="1">
    <citation type="submission" date="2016-03" db="EMBL/GenBank/DDBJ databases">
        <title>Comparative genomics of the ectomycorrhizal sister species Rhizopogon vinicolor and Rhizopogon vesiculosus (Basidiomycota: Boletales) reveals a divergence of the mating type B locus.</title>
        <authorList>
            <person name="Mujic A.B."/>
            <person name="Kuo A."/>
            <person name="Tritt A."/>
            <person name="Lipzen A."/>
            <person name="Chen C."/>
            <person name="Johnson J."/>
            <person name="Sharma A."/>
            <person name="Barry K."/>
            <person name="Grigoriev I.V."/>
            <person name="Spatafora J.W."/>
        </authorList>
    </citation>
    <scope>NUCLEOTIDE SEQUENCE [LARGE SCALE GENOMIC DNA]</scope>
    <source>
        <strain evidence="2 3">AM-OR11-056</strain>
    </source>
</reference>
<evidence type="ECO:0000313" key="2">
    <source>
        <dbReference type="EMBL" id="OJA09329.1"/>
    </source>
</evidence>
<feature type="transmembrane region" description="Helical" evidence="1">
    <location>
        <begin position="51"/>
        <end position="70"/>
    </location>
</feature>
<keyword evidence="1" id="KW-1133">Transmembrane helix</keyword>
<keyword evidence="1" id="KW-0812">Transmembrane</keyword>
<gene>
    <name evidence="2" type="ORF">AZE42_05451</name>
</gene>